<evidence type="ECO:0000313" key="2">
    <source>
        <dbReference type="Proteomes" id="UP000230002"/>
    </source>
</evidence>
<dbReference type="EMBL" id="AYKW01000023">
    <property type="protein sequence ID" value="PIL28728.1"/>
    <property type="molecule type" value="Genomic_DNA"/>
</dbReference>
<comment type="caution">
    <text evidence="1">The sequence shown here is derived from an EMBL/GenBank/DDBJ whole genome shotgun (WGS) entry which is preliminary data.</text>
</comment>
<protein>
    <submittedName>
        <fullName evidence="1">Uncharacterized protein</fullName>
    </submittedName>
</protein>
<organism evidence="1 2">
    <name type="scientific">Ganoderma sinense ZZ0214-1</name>
    <dbReference type="NCBI Taxonomy" id="1077348"/>
    <lineage>
        <taxon>Eukaryota</taxon>
        <taxon>Fungi</taxon>
        <taxon>Dikarya</taxon>
        <taxon>Basidiomycota</taxon>
        <taxon>Agaricomycotina</taxon>
        <taxon>Agaricomycetes</taxon>
        <taxon>Polyporales</taxon>
        <taxon>Polyporaceae</taxon>
        <taxon>Ganoderma</taxon>
    </lineage>
</organism>
<proteinExistence type="predicted"/>
<sequence>MELGNDMTLISLPATGAQDKLNQFSEYAANTFVLINLPKTPVLSSDPFPALSLRRDMLHHS</sequence>
<name>A0A2G8S5A6_9APHY</name>
<dbReference type="OrthoDB" id="2802125at2759"/>
<keyword evidence="2" id="KW-1185">Reference proteome</keyword>
<reference evidence="1 2" key="1">
    <citation type="journal article" date="2015" name="Sci. Rep.">
        <title>Chromosome-level genome map provides insights into diverse defense mechanisms in the medicinal fungus Ganoderma sinense.</title>
        <authorList>
            <person name="Zhu Y."/>
            <person name="Xu J."/>
            <person name="Sun C."/>
            <person name="Zhou S."/>
            <person name="Xu H."/>
            <person name="Nelson D.R."/>
            <person name="Qian J."/>
            <person name="Song J."/>
            <person name="Luo H."/>
            <person name="Xiang L."/>
            <person name="Li Y."/>
            <person name="Xu Z."/>
            <person name="Ji A."/>
            <person name="Wang L."/>
            <person name="Lu S."/>
            <person name="Hayward A."/>
            <person name="Sun W."/>
            <person name="Li X."/>
            <person name="Schwartz D.C."/>
            <person name="Wang Y."/>
            <person name="Chen S."/>
        </authorList>
    </citation>
    <scope>NUCLEOTIDE SEQUENCE [LARGE SCALE GENOMIC DNA]</scope>
    <source>
        <strain evidence="1 2">ZZ0214-1</strain>
    </source>
</reference>
<accession>A0A2G8S5A6</accession>
<dbReference type="AlphaFoldDB" id="A0A2G8S5A6"/>
<gene>
    <name evidence="1" type="ORF">GSI_08772</name>
</gene>
<evidence type="ECO:0000313" key="1">
    <source>
        <dbReference type="EMBL" id="PIL28728.1"/>
    </source>
</evidence>
<dbReference type="Proteomes" id="UP000230002">
    <property type="component" value="Unassembled WGS sequence"/>
</dbReference>